<name>A0A061B5K4_CYBFA</name>
<organism evidence="3">
    <name type="scientific">Cyberlindnera fabianii</name>
    <name type="common">Yeast</name>
    <name type="synonym">Hansenula fabianii</name>
    <dbReference type="NCBI Taxonomy" id="36022"/>
    <lineage>
        <taxon>Eukaryota</taxon>
        <taxon>Fungi</taxon>
        <taxon>Dikarya</taxon>
        <taxon>Ascomycota</taxon>
        <taxon>Saccharomycotina</taxon>
        <taxon>Saccharomycetes</taxon>
        <taxon>Phaffomycetales</taxon>
        <taxon>Phaffomycetaceae</taxon>
        <taxon>Cyberlindnera</taxon>
    </lineage>
</organism>
<dbReference type="Pfam" id="PF00795">
    <property type="entry name" value="CN_hydrolase"/>
    <property type="match status" value="1"/>
</dbReference>
<dbReference type="Proteomes" id="UP000189513">
    <property type="component" value="Unassembled WGS sequence"/>
</dbReference>
<evidence type="ECO:0000313" key="5">
    <source>
        <dbReference type="Proteomes" id="UP000189513"/>
    </source>
</evidence>
<reference evidence="5" key="2">
    <citation type="journal article" date="2017" name="Genome Announc.">
        <title>Genome sequences of Cyberlindnera fabianii 65, Pichia kudriavzevii 129, and Saccharomyces cerevisiae 131 isolated from fermented masau fruits in Zimbabwe.</title>
        <authorList>
            <person name="van Rijswijck I.M.H."/>
            <person name="Derks M.F.L."/>
            <person name="Abee T."/>
            <person name="de Ridder D."/>
            <person name="Smid E.J."/>
        </authorList>
    </citation>
    <scope>NUCLEOTIDE SEQUENCE [LARGE SCALE GENOMIC DNA]</scope>
    <source>
        <strain evidence="5">65</strain>
    </source>
</reference>
<dbReference type="PROSITE" id="PS50263">
    <property type="entry name" value="CN_HYDROLASE"/>
    <property type="match status" value="1"/>
</dbReference>
<dbReference type="AlphaFoldDB" id="A0A061B5K4"/>
<protein>
    <submittedName>
        <fullName evidence="3">CYFA0S17e00496g1_1</fullName>
    </submittedName>
    <submittedName>
        <fullName evidence="4">Putative hydrolase NIT2</fullName>
    </submittedName>
</protein>
<reference evidence="4" key="3">
    <citation type="submission" date="2017-01" db="EMBL/GenBank/DDBJ databases">
        <authorList>
            <person name="Mah S.A."/>
            <person name="Swanson W.J."/>
            <person name="Moy G.W."/>
            <person name="Vacquier V.D."/>
        </authorList>
    </citation>
    <scope>NUCLEOTIDE SEQUENCE [LARGE SCALE GENOMIC DNA]</scope>
    <source>
        <strain evidence="4">65</strain>
    </source>
</reference>
<dbReference type="EMBL" id="LK052902">
    <property type="protein sequence ID" value="CDR45232.1"/>
    <property type="molecule type" value="Genomic_DNA"/>
</dbReference>
<dbReference type="InterPro" id="IPR003010">
    <property type="entry name" value="C-N_Hydrolase"/>
</dbReference>
<dbReference type="SUPFAM" id="SSF56317">
    <property type="entry name" value="Carbon-nitrogen hydrolase"/>
    <property type="match status" value="1"/>
</dbReference>
<reference evidence="3" key="1">
    <citation type="journal article" date="2014" name="Genome Announc.">
        <title>Genome sequence of the yeast Cyberlindnera fabianii (Hansenula fabianii).</title>
        <authorList>
            <person name="Freel K.C."/>
            <person name="Sarilar V."/>
            <person name="Neuveglise C."/>
            <person name="Devillers H."/>
            <person name="Friedrich A."/>
            <person name="Schacherer J."/>
        </authorList>
    </citation>
    <scope>NUCLEOTIDE SEQUENCE</scope>
    <source>
        <strain evidence="3">YJS4271</strain>
    </source>
</reference>
<keyword evidence="1 4" id="KW-0378">Hydrolase</keyword>
<dbReference type="CDD" id="cd07572">
    <property type="entry name" value="nit"/>
    <property type="match status" value="1"/>
</dbReference>
<dbReference type="InterPro" id="IPR045254">
    <property type="entry name" value="Nit1/2_C-N_Hydrolase"/>
</dbReference>
<evidence type="ECO:0000313" key="4">
    <source>
        <dbReference type="EMBL" id="ONH68627.1"/>
    </source>
</evidence>
<dbReference type="PROSITE" id="PS01227">
    <property type="entry name" value="UPF0012"/>
    <property type="match status" value="1"/>
</dbReference>
<evidence type="ECO:0000259" key="2">
    <source>
        <dbReference type="PROSITE" id="PS50263"/>
    </source>
</evidence>
<dbReference type="PANTHER" id="PTHR23088">
    <property type="entry name" value="NITRILASE-RELATED"/>
    <property type="match status" value="1"/>
</dbReference>
<evidence type="ECO:0000256" key="1">
    <source>
        <dbReference type="ARBA" id="ARBA00022801"/>
    </source>
</evidence>
<dbReference type="STRING" id="36022.A0A061B5K4"/>
<gene>
    <name evidence="4" type="ORF">BON22_1468</name>
    <name evidence="3" type="ORF">CYFA0S_17e00496g</name>
</gene>
<dbReference type="InterPro" id="IPR036526">
    <property type="entry name" value="C-N_Hydrolase_sf"/>
</dbReference>
<dbReference type="PANTHER" id="PTHR23088:SF27">
    <property type="entry name" value="DEAMINATED GLUTATHIONE AMIDASE"/>
    <property type="match status" value="1"/>
</dbReference>
<evidence type="ECO:0000313" key="3">
    <source>
        <dbReference type="EMBL" id="CDR45232.1"/>
    </source>
</evidence>
<accession>A0A061B5K4</accession>
<dbReference type="Gene3D" id="3.60.110.10">
    <property type="entry name" value="Carbon-nitrogen hydrolase"/>
    <property type="match status" value="1"/>
</dbReference>
<dbReference type="VEuPathDB" id="FungiDB:BON22_1468"/>
<feature type="domain" description="CN hydrolase" evidence="2">
    <location>
        <begin position="2"/>
        <end position="274"/>
    </location>
</feature>
<dbReference type="EMBL" id="MPUK01000002">
    <property type="protein sequence ID" value="ONH68627.1"/>
    <property type="molecule type" value="Genomic_DNA"/>
</dbReference>
<proteinExistence type="predicted"/>
<dbReference type="OrthoDB" id="10250282at2759"/>
<dbReference type="OMA" id="MRVAVCQ"/>
<dbReference type="InterPro" id="IPR001110">
    <property type="entry name" value="UPF0012_CS"/>
</dbReference>
<sequence length="299" mass="32665">MVLIAAGQLSSTSSLTRNGAIAVRLIDQAAKKYRASVLFLPEASDYIAASMQHSKKLAVPVETSPFVLAIQSKLRELFSQGIHIEVNVGVHEPSPRDDRVMNTSLWFASSGAITHRYQKIHLFDVSIPGASIRESEGVEPGSSYVEPFATPCGKVGLGICYDLRFPELALRLRSKGAEVLTFPSAFTLKTGAAHWKLLGQARALDTQSYVVMAAQTGGHVTLTDEDIAAGKEPEPAKRFSYGHTLIVDPWGTVVAEVSDIDVQKEALCVADIDLELVEKVRKTMPLWEQRRPDVFGYDV</sequence>
<dbReference type="GO" id="GO:0016811">
    <property type="term" value="F:hydrolase activity, acting on carbon-nitrogen (but not peptide) bonds, in linear amides"/>
    <property type="evidence" value="ECO:0007669"/>
    <property type="project" value="InterPro"/>
</dbReference>
<keyword evidence="5" id="KW-1185">Reference proteome</keyword>